<reference evidence="1 2" key="1">
    <citation type="submission" date="2015-12" db="EMBL/GenBank/DDBJ databases">
        <title>Bacillus cereus Group isolate.</title>
        <authorList>
            <person name="Kovac J."/>
        </authorList>
    </citation>
    <scope>NUCLEOTIDE SEQUENCE [LARGE SCALE GENOMIC DNA]</scope>
    <source>
        <strain evidence="1 2">FSL K6-0073</strain>
    </source>
</reference>
<gene>
    <name evidence="1" type="ORF">AT268_30670</name>
</gene>
<protein>
    <submittedName>
        <fullName evidence="1">Uncharacterized protein</fullName>
    </submittedName>
</protein>
<proteinExistence type="predicted"/>
<dbReference type="AlphaFoldDB" id="A0A9X0SP81"/>
<name>A0A9X0SP81_BACCE</name>
<sequence>MKELGRYFYQVFRKLVFELSKRGYTTTAYKANAEYKRSPNKFPFIAPSTLYVLVGTEDSRDNNWMEVGVAEQPFIELLSYVITSKNKKKTFMKLLKRLDEKPTPNRFVNLLHFFKALKFSYEKETGSLEEFEILQIDNVALHNQANASVVRMKLEKEKALYQACLDKAEFHKQNIKMYEASLLNGVKE</sequence>
<comment type="caution">
    <text evidence="1">The sequence shown here is derived from an EMBL/GenBank/DDBJ whole genome shotgun (WGS) entry which is preliminary data.</text>
</comment>
<evidence type="ECO:0000313" key="2">
    <source>
        <dbReference type="Proteomes" id="UP000075476"/>
    </source>
</evidence>
<evidence type="ECO:0000313" key="1">
    <source>
        <dbReference type="EMBL" id="KXY50912.1"/>
    </source>
</evidence>
<dbReference type="Proteomes" id="UP000075476">
    <property type="component" value="Unassembled WGS sequence"/>
</dbReference>
<dbReference type="RefSeq" id="WP_061662239.1">
    <property type="nucleotide sequence ID" value="NZ_LOMO01000001.1"/>
</dbReference>
<dbReference type="EMBL" id="LOMO01000001">
    <property type="protein sequence ID" value="KXY50912.1"/>
    <property type="molecule type" value="Genomic_DNA"/>
</dbReference>
<organism evidence="1 2">
    <name type="scientific">Bacillus cereus</name>
    <dbReference type="NCBI Taxonomy" id="1396"/>
    <lineage>
        <taxon>Bacteria</taxon>
        <taxon>Bacillati</taxon>
        <taxon>Bacillota</taxon>
        <taxon>Bacilli</taxon>
        <taxon>Bacillales</taxon>
        <taxon>Bacillaceae</taxon>
        <taxon>Bacillus</taxon>
        <taxon>Bacillus cereus group</taxon>
    </lineage>
</organism>
<accession>A0A9X0SP81</accession>